<dbReference type="Pfam" id="PF13289">
    <property type="entry name" value="SIR2_2"/>
    <property type="match status" value="1"/>
</dbReference>
<dbReference type="KEGG" id="mefw:F1737_01460"/>
<accession>A0AA97FBZ0</accession>
<evidence type="ECO:0000313" key="1">
    <source>
        <dbReference type="EMBL" id="WOF15438.1"/>
    </source>
</evidence>
<organism evidence="1 2">
    <name type="scientific">Methanochimaera problematica</name>
    <dbReference type="NCBI Taxonomy" id="2609417"/>
    <lineage>
        <taxon>Archaea</taxon>
        <taxon>Methanobacteriati</taxon>
        <taxon>Methanobacteriota</taxon>
        <taxon>Stenosarchaea group</taxon>
        <taxon>Methanomicrobia</taxon>
        <taxon>Methanomicrobiales</taxon>
        <taxon>Methanomicrobiaceae</taxon>
        <taxon>Methanochimaera</taxon>
    </lineage>
</organism>
<protein>
    <recommendedName>
        <fullName evidence="3">SIR2-like domain-containing protein</fullName>
    </recommendedName>
</protein>
<reference evidence="1 2" key="1">
    <citation type="submission" date="2019-09" db="EMBL/GenBank/DDBJ databases">
        <title>The complete genome of Methanoplanus sp. FWC-SCC4.</title>
        <authorList>
            <person name="Chen S.-C."/>
            <person name="Zhou Y.-Z."/>
            <person name="Lai M.-C."/>
        </authorList>
    </citation>
    <scope>NUCLEOTIDE SEQUENCE [LARGE SCALE GENOMIC DNA]</scope>
    <source>
        <strain evidence="1 2">FWC-SCC4</strain>
    </source>
</reference>
<dbReference type="Proteomes" id="UP001301797">
    <property type="component" value="Chromosome"/>
</dbReference>
<dbReference type="Gene3D" id="3.40.50.1220">
    <property type="entry name" value="TPP-binding domain"/>
    <property type="match status" value="1"/>
</dbReference>
<name>A0AA97FBZ0_9EURY</name>
<dbReference type="RefSeq" id="WP_317137009.1">
    <property type="nucleotide sequence ID" value="NZ_CP043875.1"/>
</dbReference>
<proteinExistence type="predicted"/>
<evidence type="ECO:0000313" key="2">
    <source>
        <dbReference type="Proteomes" id="UP001301797"/>
    </source>
</evidence>
<dbReference type="SUPFAM" id="SSF52467">
    <property type="entry name" value="DHS-like NAD/FAD-binding domain"/>
    <property type="match status" value="1"/>
</dbReference>
<evidence type="ECO:0008006" key="3">
    <source>
        <dbReference type="Google" id="ProtNLM"/>
    </source>
</evidence>
<keyword evidence="2" id="KW-1185">Reference proteome</keyword>
<dbReference type="AlphaFoldDB" id="A0AA97FBZ0"/>
<gene>
    <name evidence="1" type="ORF">F1737_01460</name>
</gene>
<sequence length="633" mass="72366">MKIDSTIPVAYAMNSSPKRYALLLGAGISIAADYPSGRQIATKIILEIAKAKGKDGEIEGEQKYEECIKWFDDEYNETATFDKLLNKLIDERIIQKELRSEGLRPFIYQTDEDGNIISKQTTEAHEIIAELVKNNIVSLIITTNFDNLLENTIENKTGIHPVVIKADSDPALMSIFPDKCRIIKINGDFQDLKLKITPEDLDKYEPEIKDYIIRICSEYGLVVCGWSADYDIGLRKMISFDNVHRYPTFWCLRPDGKIPDDDTLKANLKPIPIEIESADQFFTDIQTVINRMHSIDKTQPLTVSIATKKVTDALQKPKPELILSQLIHNQTDIVLDELAKEKYVPIGTVHAPEIFIQRTNSLTEKTKPLAAMLATIAYYDDSYYELVYDVIERLINIRFSNPYVGVNNLELTGMVSKKKFGENLYNLRHIPALIVIYSCGIAATKGNQFNTLGALFSPKLNKSNSGTRSPYFETVNISNITSIDFCVYINKPFFGKIGYFYTFIYETCRSILNELIPSDSRYQEYYDVFEYLLGIAYLSTTNREPIKIREDLEWRKVSPLYSKLYHGIGATSPPEPFPDYIQPYFANIGGKIEGTNFFNGDPEKFERFKRKIEEIFEIQSLDTGIEYHEGRIL</sequence>
<dbReference type="InterPro" id="IPR029035">
    <property type="entry name" value="DHS-like_NAD/FAD-binding_dom"/>
</dbReference>
<dbReference type="GeneID" id="85228796"/>
<dbReference type="EMBL" id="CP043875">
    <property type="protein sequence ID" value="WOF15438.1"/>
    <property type="molecule type" value="Genomic_DNA"/>
</dbReference>